<keyword evidence="1" id="KW-0732">Signal</keyword>
<comment type="caution">
    <text evidence="2">The sequence shown here is derived from an EMBL/GenBank/DDBJ whole genome shotgun (WGS) entry which is preliminary data.</text>
</comment>
<evidence type="ECO:0000313" key="3">
    <source>
        <dbReference type="Proteomes" id="UP001185069"/>
    </source>
</evidence>
<keyword evidence="3" id="KW-1185">Reference proteome</keyword>
<dbReference type="EMBL" id="JAVDQF010000001">
    <property type="protein sequence ID" value="MDR6269147.1"/>
    <property type="molecule type" value="Genomic_DNA"/>
</dbReference>
<dbReference type="Proteomes" id="UP001185069">
    <property type="component" value="Unassembled WGS sequence"/>
</dbReference>
<evidence type="ECO:0000313" key="2">
    <source>
        <dbReference type="EMBL" id="MDR6269147.1"/>
    </source>
</evidence>
<feature type="chain" id="PRO_5045881851" description="Secreted protein" evidence="1">
    <location>
        <begin position="31"/>
        <end position="130"/>
    </location>
</feature>
<evidence type="ECO:0000256" key="1">
    <source>
        <dbReference type="SAM" id="SignalP"/>
    </source>
</evidence>
<accession>A0ABU1JCN1</accession>
<sequence>MSSKKKIRNTLLIVLLSLFALTSLATPAQANSADPVKPYNYVCTDNSGQDQDWNGKDPYTCVGAMKVFDANNWELINVKNGAKSDEYVDCSGQDENGMLTVFTKSEVLGNAVAKFVWNDGWIETFNCLST</sequence>
<reference evidence="2 3" key="1">
    <citation type="submission" date="2023-07" db="EMBL/GenBank/DDBJ databases">
        <title>Sequencing the genomes of 1000 actinobacteria strains.</title>
        <authorList>
            <person name="Klenk H.-P."/>
        </authorList>
    </citation>
    <scope>NUCLEOTIDE SEQUENCE [LARGE SCALE GENOMIC DNA]</scope>
    <source>
        <strain evidence="2 3">DSM 14555</strain>
    </source>
</reference>
<evidence type="ECO:0008006" key="4">
    <source>
        <dbReference type="Google" id="ProtNLM"/>
    </source>
</evidence>
<feature type="signal peptide" evidence="1">
    <location>
        <begin position="1"/>
        <end position="30"/>
    </location>
</feature>
<name>A0ABU1JCN1_9MICC</name>
<gene>
    <name evidence="2" type="ORF">JOE69_001385</name>
</gene>
<organism evidence="2 3">
    <name type="scientific">Arthrobacter russicus</name>
    <dbReference type="NCBI Taxonomy" id="172040"/>
    <lineage>
        <taxon>Bacteria</taxon>
        <taxon>Bacillati</taxon>
        <taxon>Actinomycetota</taxon>
        <taxon>Actinomycetes</taxon>
        <taxon>Micrococcales</taxon>
        <taxon>Micrococcaceae</taxon>
        <taxon>Arthrobacter</taxon>
    </lineage>
</organism>
<proteinExistence type="predicted"/>
<protein>
    <recommendedName>
        <fullName evidence="4">Secreted protein</fullName>
    </recommendedName>
</protein>
<dbReference type="RefSeq" id="WP_296363808.1">
    <property type="nucleotide sequence ID" value="NZ_BAAAHY010000001.1"/>
</dbReference>